<dbReference type="RefSeq" id="WP_388036127.1">
    <property type="nucleotide sequence ID" value="NZ_JBHUEK010000008.1"/>
</dbReference>
<organism evidence="1 2">
    <name type="scientific">Fredinandcohnia salidurans</name>
    <dbReference type="NCBI Taxonomy" id="2595041"/>
    <lineage>
        <taxon>Bacteria</taxon>
        <taxon>Bacillati</taxon>
        <taxon>Bacillota</taxon>
        <taxon>Bacilli</taxon>
        <taxon>Bacillales</taxon>
        <taxon>Bacillaceae</taxon>
        <taxon>Fredinandcohnia</taxon>
    </lineage>
</organism>
<evidence type="ECO:0000313" key="2">
    <source>
        <dbReference type="Proteomes" id="UP001597227"/>
    </source>
</evidence>
<reference evidence="2" key="1">
    <citation type="journal article" date="2019" name="Int. J. Syst. Evol. Microbiol.">
        <title>The Global Catalogue of Microorganisms (GCM) 10K type strain sequencing project: providing services to taxonomists for standard genome sequencing and annotation.</title>
        <authorList>
            <consortium name="The Broad Institute Genomics Platform"/>
            <consortium name="The Broad Institute Genome Sequencing Center for Infectious Disease"/>
            <person name="Wu L."/>
            <person name="Ma J."/>
        </authorList>
    </citation>
    <scope>NUCLEOTIDE SEQUENCE [LARGE SCALE GENOMIC DNA]</scope>
    <source>
        <strain evidence="2">CCUG 15531</strain>
    </source>
</reference>
<evidence type="ECO:0000313" key="1">
    <source>
        <dbReference type="EMBL" id="MFD1778233.1"/>
    </source>
</evidence>
<dbReference type="Proteomes" id="UP001597227">
    <property type="component" value="Unassembled WGS sequence"/>
</dbReference>
<keyword evidence="2" id="KW-1185">Reference proteome</keyword>
<gene>
    <name evidence="1" type="ORF">ACFSFW_06095</name>
</gene>
<dbReference type="EMBL" id="JBHUEK010000008">
    <property type="protein sequence ID" value="MFD1778233.1"/>
    <property type="molecule type" value="Genomic_DNA"/>
</dbReference>
<accession>A0ABW4MK08</accession>
<comment type="caution">
    <text evidence="1">The sequence shown here is derived from an EMBL/GenBank/DDBJ whole genome shotgun (WGS) entry which is preliminary data.</text>
</comment>
<proteinExistence type="predicted"/>
<name>A0ABW4MK08_9BACI</name>
<sequence>MDNLLNQLVQSVDEAEHAVIESQGNGDRERFQHAQNLVMQAKEQLREVENSGVTDDLAYIRAKALLRRLEETQRAIEATTK</sequence>
<protein>
    <submittedName>
        <fullName evidence="1">Uncharacterized protein</fullName>
    </submittedName>
</protein>